<dbReference type="eggNOG" id="ENOG50335GW">
    <property type="taxonomic scope" value="Bacteria"/>
</dbReference>
<organism evidence="1 2">
    <name type="scientific">Desulfohalobium retbaense (strain ATCC 49708 / DSM 5692 / JCM 16813 / HR100)</name>
    <dbReference type="NCBI Taxonomy" id="485915"/>
    <lineage>
        <taxon>Bacteria</taxon>
        <taxon>Pseudomonadati</taxon>
        <taxon>Thermodesulfobacteriota</taxon>
        <taxon>Desulfovibrionia</taxon>
        <taxon>Desulfovibrionales</taxon>
        <taxon>Desulfohalobiaceae</taxon>
        <taxon>Desulfohalobium</taxon>
    </lineage>
</organism>
<proteinExistence type="predicted"/>
<protein>
    <submittedName>
        <fullName evidence="1">Uncharacterized protein</fullName>
    </submittedName>
</protein>
<evidence type="ECO:0000313" key="1">
    <source>
        <dbReference type="EMBL" id="ACV69477.1"/>
    </source>
</evidence>
<sequence length="120" mass="13276">MARDIRLVKMINGDMVLGKWEEAEGKIKDPALLQTMPTEQGGVQMMLLPYGYPFDNEIGGELSTEHVLFQYQNVPGDLVNKYNEASSNLTISSANDLQNLDKMAGEQGGNISDISDLLRK</sequence>
<accession>C8X4Y0</accession>
<dbReference type="KEGG" id="drt:Dret_2193"/>
<name>C8X4Y0_DESRD</name>
<dbReference type="STRING" id="485915.Dret_2193"/>
<dbReference type="OrthoDB" id="5471527at2"/>
<dbReference type="HOGENOM" id="CLU_169584_0_0_7"/>
<keyword evidence="2" id="KW-1185">Reference proteome</keyword>
<gene>
    <name evidence="1" type="ordered locus">Dret_2193</name>
</gene>
<dbReference type="AlphaFoldDB" id="C8X4Y0"/>
<dbReference type="Proteomes" id="UP000001052">
    <property type="component" value="Chromosome"/>
</dbReference>
<dbReference type="Gene3D" id="2.30.30.100">
    <property type="match status" value="1"/>
</dbReference>
<evidence type="ECO:0000313" key="2">
    <source>
        <dbReference type="Proteomes" id="UP000001052"/>
    </source>
</evidence>
<reference evidence="1 2" key="2">
    <citation type="journal article" date="2010" name="Stand. Genomic Sci.">
        <title>Complete genome sequence of Desulfohalobium retbaense type strain (HR(100)).</title>
        <authorList>
            <person name="Spring S."/>
            <person name="Nolan M."/>
            <person name="Lapidus A."/>
            <person name="Glavina Del Rio T."/>
            <person name="Copeland A."/>
            <person name="Tice H."/>
            <person name="Cheng J.F."/>
            <person name="Lucas S."/>
            <person name="Land M."/>
            <person name="Chen F."/>
            <person name="Bruce D."/>
            <person name="Goodwin L."/>
            <person name="Pitluck S."/>
            <person name="Ivanova N."/>
            <person name="Mavromatis K."/>
            <person name="Mikhailova N."/>
            <person name="Pati A."/>
            <person name="Chen A."/>
            <person name="Palaniappan K."/>
            <person name="Hauser L."/>
            <person name="Chang Y.J."/>
            <person name="Jeffries C.D."/>
            <person name="Munk C."/>
            <person name="Kiss H."/>
            <person name="Chain P."/>
            <person name="Han C."/>
            <person name="Brettin T."/>
            <person name="Detter J.C."/>
            <person name="Schuler E."/>
            <person name="Goker M."/>
            <person name="Rohde M."/>
            <person name="Bristow J."/>
            <person name="Eisen J.A."/>
            <person name="Markowitz V."/>
            <person name="Hugenholtz P."/>
            <person name="Kyrpides N.C."/>
            <person name="Klenk H.P."/>
        </authorList>
    </citation>
    <scope>NUCLEOTIDE SEQUENCE [LARGE SCALE GENOMIC DNA]</scope>
    <source>
        <strain evidence="1 2">DSM 5692</strain>
    </source>
</reference>
<reference evidence="2" key="1">
    <citation type="submission" date="2009-09" db="EMBL/GenBank/DDBJ databases">
        <title>The complete chromosome of Desulfohalobium retbaense DSM 5692.</title>
        <authorList>
            <consortium name="US DOE Joint Genome Institute (JGI-PGF)"/>
            <person name="Lucas S."/>
            <person name="Copeland A."/>
            <person name="Lapidus A."/>
            <person name="Glavina del Rio T."/>
            <person name="Dalin E."/>
            <person name="Tice H."/>
            <person name="Bruce D."/>
            <person name="Goodwin L."/>
            <person name="Pitluck S."/>
            <person name="Kyrpides N."/>
            <person name="Mavromatis K."/>
            <person name="Ivanova N."/>
            <person name="Mikhailova N."/>
            <person name="Munk A.C."/>
            <person name="Brettin T."/>
            <person name="Detter J.C."/>
            <person name="Han C."/>
            <person name="Tapia R."/>
            <person name="Larimer F."/>
            <person name="Land M."/>
            <person name="Hauser L."/>
            <person name="Markowitz V."/>
            <person name="Cheng J.-F."/>
            <person name="Hugenholtz P."/>
            <person name="Woyke T."/>
            <person name="Wu D."/>
            <person name="Spring S."/>
            <person name="Klenk H.-P."/>
            <person name="Eisen J.A."/>
        </authorList>
    </citation>
    <scope>NUCLEOTIDE SEQUENCE [LARGE SCALE GENOMIC DNA]</scope>
    <source>
        <strain evidence="2">DSM 5692</strain>
    </source>
</reference>
<dbReference type="EMBL" id="CP001734">
    <property type="protein sequence ID" value="ACV69477.1"/>
    <property type="molecule type" value="Genomic_DNA"/>
</dbReference>
<dbReference type="RefSeq" id="WP_015752618.1">
    <property type="nucleotide sequence ID" value="NC_013223.1"/>
</dbReference>